<keyword evidence="7" id="KW-1185">Reference proteome</keyword>
<accession>A0A9R1XDF4</accession>
<gene>
    <name evidence="6" type="ORF">LSAT_V11C500291200</name>
</gene>
<dbReference type="Pfam" id="PF01439">
    <property type="entry name" value="Metallothio_2"/>
    <property type="match status" value="1"/>
</dbReference>
<dbReference type="Proteomes" id="UP000235145">
    <property type="component" value="Unassembled WGS sequence"/>
</dbReference>
<dbReference type="GO" id="GO:0046872">
    <property type="term" value="F:metal ion binding"/>
    <property type="evidence" value="ECO:0007669"/>
    <property type="project" value="UniProtKB-UniRule"/>
</dbReference>
<keyword evidence="4 5" id="KW-0480">Metal-thiolate cluster</keyword>
<comment type="similarity">
    <text evidence="2 5">Belongs to the metallothionein superfamily. Type 15 family.</text>
</comment>
<evidence type="ECO:0000313" key="7">
    <source>
        <dbReference type="Proteomes" id="UP000235145"/>
    </source>
</evidence>
<comment type="caution">
    <text evidence="6">The sequence shown here is derived from an EMBL/GenBank/DDBJ whole genome shotgun (WGS) entry which is preliminary data.</text>
</comment>
<dbReference type="EMBL" id="NBSK02000005">
    <property type="protein sequence ID" value="KAJ0208389.1"/>
    <property type="molecule type" value="Genomic_DNA"/>
</dbReference>
<reference evidence="6 7" key="1">
    <citation type="journal article" date="2017" name="Nat. Commun.">
        <title>Genome assembly with in vitro proximity ligation data and whole-genome triplication in lettuce.</title>
        <authorList>
            <person name="Reyes-Chin-Wo S."/>
            <person name="Wang Z."/>
            <person name="Yang X."/>
            <person name="Kozik A."/>
            <person name="Arikit S."/>
            <person name="Song C."/>
            <person name="Xia L."/>
            <person name="Froenicke L."/>
            <person name="Lavelle D.O."/>
            <person name="Truco M.J."/>
            <person name="Xia R."/>
            <person name="Zhu S."/>
            <person name="Xu C."/>
            <person name="Xu H."/>
            <person name="Xu X."/>
            <person name="Cox K."/>
            <person name="Korf I."/>
            <person name="Meyers B.C."/>
            <person name="Michelmore R.W."/>
        </authorList>
    </citation>
    <scope>NUCLEOTIDE SEQUENCE [LARGE SCALE GENOMIC DNA]</scope>
    <source>
        <strain evidence="7">cv. Salinas</strain>
        <tissue evidence="6">Seedlings</tissue>
    </source>
</reference>
<comment type="function">
    <text evidence="1 5">Metallothioneins have a high content of cysteine residues that bind various heavy metals.</text>
</comment>
<dbReference type="PANTHER" id="PTHR33543:SF37">
    <property type="entry name" value="METALLOTHIONEIN-LIKE PROTEIN 4B"/>
    <property type="match status" value="1"/>
</dbReference>
<evidence type="ECO:0000256" key="5">
    <source>
        <dbReference type="RuleBase" id="RU369052"/>
    </source>
</evidence>
<proteinExistence type="inferred from homology"/>
<evidence type="ECO:0000256" key="4">
    <source>
        <dbReference type="ARBA" id="ARBA00022851"/>
    </source>
</evidence>
<name>A0A9R1XDF4_LACSA</name>
<dbReference type="InterPro" id="IPR000347">
    <property type="entry name" value="Metalthion_15p"/>
</dbReference>
<evidence type="ECO:0000313" key="6">
    <source>
        <dbReference type="EMBL" id="KAJ0208389.1"/>
    </source>
</evidence>
<organism evidence="6 7">
    <name type="scientific">Lactuca sativa</name>
    <name type="common">Garden lettuce</name>
    <dbReference type="NCBI Taxonomy" id="4236"/>
    <lineage>
        <taxon>Eukaryota</taxon>
        <taxon>Viridiplantae</taxon>
        <taxon>Streptophyta</taxon>
        <taxon>Embryophyta</taxon>
        <taxon>Tracheophyta</taxon>
        <taxon>Spermatophyta</taxon>
        <taxon>Magnoliopsida</taxon>
        <taxon>eudicotyledons</taxon>
        <taxon>Gunneridae</taxon>
        <taxon>Pentapetalae</taxon>
        <taxon>asterids</taxon>
        <taxon>campanulids</taxon>
        <taxon>Asterales</taxon>
        <taxon>Asteraceae</taxon>
        <taxon>Cichorioideae</taxon>
        <taxon>Cichorieae</taxon>
        <taxon>Lactucinae</taxon>
        <taxon>Lactuca</taxon>
    </lineage>
</organism>
<sequence length="98" mass="10711">MIKLKDHQAFSEFNQEHNLVLTESTSKPSNHVKRKVQLWLKLLMRQRCGVETSTTATIIVAGVAPKMTFAEGTETSFVAESGNGCKCGSSCTCDPCNC</sequence>
<keyword evidence="3 5" id="KW-0479">Metal-binding</keyword>
<dbReference type="PANTHER" id="PTHR33543">
    <property type="entry name" value="METALLOTHIONEIN-LIKE PROTEIN 2A"/>
    <property type="match status" value="1"/>
</dbReference>
<evidence type="ECO:0000256" key="2">
    <source>
        <dbReference type="ARBA" id="ARBA00005802"/>
    </source>
</evidence>
<evidence type="ECO:0000256" key="3">
    <source>
        <dbReference type="ARBA" id="ARBA00022723"/>
    </source>
</evidence>
<protein>
    <recommendedName>
        <fullName evidence="5">Metallothionein-like protein</fullName>
    </recommendedName>
</protein>
<evidence type="ECO:0000256" key="1">
    <source>
        <dbReference type="ARBA" id="ARBA00002568"/>
    </source>
</evidence>
<dbReference type="AlphaFoldDB" id="A0A9R1XDF4"/>